<dbReference type="InterPro" id="IPR012292">
    <property type="entry name" value="Globin/Proto"/>
</dbReference>
<proteinExistence type="inferred from homology"/>
<dbReference type="Gene3D" id="1.10.490.10">
    <property type="entry name" value="Globins"/>
    <property type="match status" value="1"/>
</dbReference>
<organism evidence="11 12">
    <name type="scientific">Ceratopteris richardii</name>
    <name type="common">Triangle waterfern</name>
    <dbReference type="NCBI Taxonomy" id="49495"/>
    <lineage>
        <taxon>Eukaryota</taxon>
        <taxon>Viridiplantae</taxon>
        <taxon>Streptophyta</taxon>
        <taxon>Embryophyta</taxon>
        <taxon>Tracheophyta</taxon>
        <taxon>Polypodiopsida</taxon>
        <taxon>Polypodiidae</taxon>
        <taxon>Polypodiales</taxon>
        <taxon>Pteridineae</taxon>
        <taxon>Pteridaceae</taxon>
        <taxon>Parkerioideae</taxon>
        <taxon>Ceratopteris</taxon>
    </lineage>
</organism>
<comment type="subunit">
    <text evidence="4">Homodimer.</text>
</comment>
<keyword evidence="6" id="KW-0349">Heme</keyword>
<keyword evidence="9" id="KW-0539">Nucleus</keyword>
<keyword evidence="5" id="KW-0963">Cytoplasm</keyword>
<feature type="domain" description="Globin" evidence="10">
    <location>
        <begin position="89"/>
        <end position="239"/>
    </location>
</feature>
<dbReference type="SUPFAM" id="SSF46458">
    <property type="entry name" value="Globin-like"/>
    <property type="match status" value="1"/>
</dbReference>
<protein>
    <recommendedName>
        <fullName evidence="10">Globin domain-containing protein</fullName>
    </recommendedName>
</protein>
<dbReference type="GO" id="GO:0019825">
    <property type="term" value="F:oxygen binding"/>
    <property type="evidence" value="ECO:0007669"/>
    <property type="project" value="InterPro"/>
</dbReference>
<comment type="subcellular location">
    <subcellularLocation>
        <location evidence="2">Cytoplasm</location>
    </subcellularLocation>
    <subcellularLocation>
        <location evidence="1">Nucleus</location>
    </subcellularLocation>
</comment>
<dbReference type="PANTHER" id="PTHR22924:SF98">
    <property type="entry name" value="NON-SYMBIOTIC HEMOGLOBIN 3"/>
    <property type="match status" value="1"/>
</dbReference>
<evidence type="ECO:0000256" key="3">
    <source>
        <dbReference type="ARBA" id="ARBA00007609"/>
    </source>
</evidence>
<name>A0A8T2SKT0_CERRI</name>
<evidence type="ECO:0000313" key="11">
    <source>
        <dbReference type="EMBL" id="KAH7352449.1"/>
    </source>
</evidence>
<dbReference type="PANTHER" id="PTHR22924">
    <property type="entry name" value="LEGHEMOGLOBIN-RELATED"/>
    <property type="match status" value="1"/>
</dbReference>
<sequence length="250" mass="27607">MPFSIMETKSAIQAASLPNICVDHLKSWSGSRIRHSSCAAISSLKCARGKSVADIVFIRPTERSEVSPTSIAMRKNSRVREVIAAASASFTKEQAALVKDTWTILKKDAGRHGMDFFLMVFDIAPTAKKLFSFLKDSKEPLEKNSKLKAHALQVFVIICESAASLSSTGAVSTPGSTMKDMARAHHLAGVVDEHYEVVRYCLLKTIQAGLPAEMWNEDVQQAWHDAYDELVREMRSQEPKIPAETEVHSS</sequence>
<evidence type="ECO:0000313" key="12">
    <source>
        <dbReference type="Proteomes" id="UP000825935"/>
    </source>
</evidence>
<evidence type="ECO:0000259" key="10">
    <source>
        <dbReference type="PROSITE" id="PS01033"/>
    </source>
</evidence>
<comment type="caution">
    <text evidence="11">The sequence shown here is derived from an EMBL/GenBank/DDBJ whole genome shotgun (WGS) entry which is preliminary data.</text>
</comment>
<dbReference type="GO" id="GO:0020037">
    <property type="term" value="F:heme binding"/>
    <property type="evidence" value="ECO:0007669"/>
    <property type="project" value="InterPro"/>
</dbReference>
<dbReference type="GO" id="GO:0005737">
    <property type="term" value="C:cytoplasm"/>
    <property type="evidence" value="ECO:0007669"/>
    <property type="project" value="UniProtKB-SubCell"/>
</dbReference>
<evidence type="ECO:0000256" key="2">
    <source>
        <dbReference type="ARBA" id="ARBA00004496"/>
    </source>
</evidence>
<accession>A0A8T2SKT0</accession>
<dbReference type="OMA" id="ICYRERE"/>
<keyword evidence="7" id="KW-0479">Metal-binding</keyword>
<dbReference type="InterPro" id="IPR001032">
    <property type="entry name" value="Leghaemoglobin-like"/>
</dbReference>
<gene>
    <name evidence="11" type="ORF">KP509_19G045800</name>
</gene>
<evidence type="ECO:0000256" key="4">
    <source>
        <dbReference type="ARBA" id="ARBA00011738"/>
    </source>
</evidence>
<dbReference type="OrthoDB" id="436496at2759"/>
<dbReference type="AlphaFoldDB" id="A0A8T2SKT0"/>
<dbReference type="Pfam" id="PF00042">
    <property type="entry name" value="Globin"/>
    <property type="match status" value="1"/>
</dbReference>
<dbReference type="InterPro" id="IPR009050">
    <property type="entry name" value="Globin-like_sf"/>
</dbReference>
<comment type="similarity">
    <text evidence="3">Belongs to the plant globin family.</text>
</comment>
<dbReference type="PRINTS" id="PR00188">
    <property type="entry name" value="PLANTGLOBIN"/>
</dbReference>
<dbReference type="GO" id="GO:0005634">
    <property type="term" value="C:nucleus"/>
    <property type="evidence" value="ECO:0007669"/>
    <property type="project" value="UniProtKB-SubCell"/>
</dbReference>
<dbReference type="Proteomes" id="UP000825935">
    <property type="component" value="Chromosome 19"/>
</dbReference>
<evidence type="ECO:0000256" key="7">
    <source>
        <dbReference type="ARBA" id="ARBA00022723"/>
    </source>
</evidence>
<evidence type="ECO:0000256" key="8">
    <source>
        <dbReference type="ARBA" id="ARBA00023004"/>
    </source>
</evidence>
<dbReference type="InterPro" id="IPR000971">
    <property type="entry name" value="Globin"/>
</dbReference>
<reference evidence="11" key="1">
    <citation type="submission" date="2021-08" db="EMBL/GenBank/DDBJ databases">
        <title>WGS assembly of Ceratopteris richardii.</title>
        <authorList>
            <person name="Marchant D.B."/>
            <person name="Chen G."/>
            <person name="Jenkins J."/>
            <person name="Shu S."/>
            <person name="Leebens-Mack J."/>
            <person name="Grimwood J."/>
            <person name="Schmutz J."/>
            <person name="Soltis P."/>
            <person name="Soltis D."/>
            <person name="Chen Z.-H."/>
        </authorList>
    </citation>
    <scope>NUCLEOTIDE SEQUENCE</scope>
    <source>
        <strain evidence="11">Whitten #5841</strain>
        <tissue evidence="11">Leaf</tissue>
    </source>
</reference>
<dbReference type="GO" id="GO:0046872">
    <property type="term" value="F:metal ion binding"/>
    <property type="evidence" value="ECO:0007669"/>
    <property type="project" value="UniProtKB-KW"/>
</dbReference>
<evidence type="ECO:0000256" key="9">
    <source>
        <dbReference type="ARBA" id="ARBA00023242"/>
    </source>
</evidence>
<keyword evidence="8" id="KW-0408">Iron</keyword>
<keyword evidence="12" id="KW-1185">Reference proteome</keyword>
<dbReference type="EMBL" id="CM035424">
    <property type="protein sequence ID" value="KAH7352449.1"/>
    <property type="molecule type" value="Genomic_DNA"/>
</dbReference>
<dbReference type="PROSITE" id="PS01033">
    <property type="entry name" value="GLOBIN"/>
    <property type="match status" value="1"/>
</dbReference>
<evidence type="ECO:0000256" key="6">
    <source>
        <dbReference type="ARBA" id="ARBA00022617"/>
    </source>
</evidence>
<evidence type="ECO:0000256" key="5">
    <source>
        <dbReference type="ARBA" id="ARBA00022490"/>
    </source>
</evidence>
<evidence type="ECO:0000256" key="1">
    <source>
        <dbReference type="ARBA" id="ARBA00004123"/>
    </source>
</evidence>